<dbReference type="Proteomes" id="UP000829685">
    <property type="component" value="Unassembled WGS sequence"/>
</dbReference>
<feature type="transmembrane region" description="Helical" evidence="2">
    <location>
        <begin position="181"/>
        <end position="202"/>
    </location>
</feature>
<keyword evidence="2" id="KW-0812">Transmembrane</keyword>
<evidence type="ECO:0000256" key="2">
    <source>
        <dbReference type="SAM" id="Phobius"/>
    </source>
</evidence>
<evidence type="ECO:0000256" key="1">
    <source>
        <dbReference type="SAM" id="MobiDB-lite"/>
    </source>
</evidence>
<feature type="transmembrane region" description="Helical" evidence="2">
    <location>
        <begin position="324"/>
        <end position="346"/>
    </location>
</feature>
<feature type="transmembrane region" description="Helical" evidence="2">
    <location>
        <begin position="531"/>
        <end position="552"/>
    </location>
</feature>
<feature type="compositionally biased region" description="Polar residues" evidence="1">
    <location>
        <begin position="690"/>
        <end position="702"/>
    </location>
</feature>
<comment type="caution">
    <text evidence="3">The sequence shown here is derived from an EMBL/GenBank/DDBJ whole genome shotgun (WGS) entry which is preliminary data.</text>
</comment>
<feature type="transmembrane region" description="Helical" evidence="2">
    <location>
        <begin position="499"/>
        <end position="519"/>
    </location>
</feature>
<feature type="transmembrane region" description="Helical" evidence="2">
    <location>
        <begin position="573"/>
        <end position="593"/>
    </location>
</feature>
<name>A0A9P9WLZ7_9PEZI</name>
<feature type="transmembrane region" description="Helical" evidence="2">
    <location>
        <begin position="158"/>
        <end position="175"/>
    </location>
</feature>
<keyword evidence="2" id="KW-1133">Transmembrane helix</keyword>
<reference evidence="3" key="1">
    <citation type="submission" date="2021-03" db="EMBL/GenBank/DDBJ databases">
        <title>Revisited historic fungal species revealed as producer of novel bioactive compounds through whole genome sequencing and comparative genomics.</title>
        <authorList>
            <person name="Vignolle G.A."/>
            <person name="Hochenegger N."/>
            <person name="Mach R.L."/>
            <person name="Mach-Aigner A.R."/>
            <person name="Javad Rahimi M."/>
            <person name="Salim K.A."/>
            <person name="Chan C.M."/>
            <person name="Lim L.B.L."/>
            <person name="Cai F."/>
            <person name="Druzhinina I.S."/>
            <person name="U'Ren J.M."/>
            <person name="Derntl C."/>
        </authorList>
    </citation>
    <scope>NUCLEOTIDE SEQUENCE</scope>
    <source>
        <strain evidence="3">TUCIM 5799</strain>
    </source>
</reference>
<proteinExistence type="predicted"/>
<keyword evidence="4" id="KW-1185">Reference proteome</keyword>
<accession>A0A9P9WLZ7</accession>
<dbReference type="AlphaFoldDB" id="A0A9P9WLZ7"/>
<organism evidence="3 4">
    <name type="scientific">Neoarthrinium moseri</name>
    <dbReference type="NCBI Taxonomy" id="1658444"/>
    <lineage>
        <taxon>Eukaryota</taxon>
        <taxon>Fungi</taxon>
        <taxon>Dikarya</taxon>
        <taxon>Ascomycota</taxon>
        <taxon>Pezizomycotina</taxon>
        <taxon>Sordariomycetes</taxon>
        <taxon>Xylariomycetidae</taxon>
        <taxon>Amphisphaeriales</taxon>
        <taxon>Apiosporaceae</taxon>
        <taxon>Neoarthrinium</taxon>
    </lineage>
</organism>
<dbReference type="EMBL" id="JAFIMR010000014">
    <property type="protein sequence ID" value="KAI1870150.1"/>
    <property type="molecule type" value="Genomic_DNA"/>
</dbReference>
<sequence>MSYTNVWDAIPQLANLSYLPPDGTRAPNLGGQNFTHCCLRAVNSSLTAENGSITFTNTSFFLPDQTIDPILESAENDDFPCGAEWNGDPAGSPVVQVPYRWCTSECSGWEISHFGALQQWVGPLVQFILPSLAFCLNIPRTRKLAIPDVVFQAHPRNIIGFTTYWIRLGGAMIIMTIDTFVWLALCFAFAGPMLLSGVYEFVLDRKILEFLSPPQKSEDRPKIPARLKAQLLLAVIVGNLRISTGIQEHRASLQMRQNSYGLFNSKRGEDRTEADLGEGGPTDNTWHRVVSMLDDLERQNLPSQLRVGTVSVADKLKSVLMSQASFGSTVGAPILFFVGGFIYTVLDISNSLGDNDQAHALAFGMWWMTIPYLAIMACAMLASNSPSALQGLVYDGGTRASREKHELSFWDQLKIKLKSHRFAKALISRARGYELIEHTYEGNFQTVTMWNRGPNKRRWVHEAIREYARDHAAYNEEKLITPDQVRQGLRMSFGDKRNIILGTLYLLITPSLLAFLTSYNTPRKSLSCRTMTYLVYGISQICEMLLWIWEAYLKVKYGPRWSHTKTPAKAINWWGQVFVGFFAVLAAVGGTFMQMLGVYRSCACRIPAKYWMTPDDPDAYIVLSTNTAESIVAAQNWWTVTGTVAVVLLSVICSLSWWHQRRLRKVFREEADTLEEDGGTFQLQLRGISNSITTSGPTSPTHQLDKISEL</sequence>
<protein>
    <submittedName>
        <fullName evidence="3">Uncharacterized protein</fullName>
    </submittedName>
</protein>
<evidence type="ECO:0000313" key="3">
    <source>
        <dbReference type="EMBL" id="KAI1870150.1"/>
    </source>
</evidence>
<feature type="region of interest" description="Disordered" evidence="1">
    <location>
        <begin position="690"/>
        <end position="710"/>
    </location>
</feature>
<evidence type="ECO:0000313" key="4">
    <source>
        <dbReference type="Proteomes" id="UP000829685"/>
    </source>
</evidence>
<feature type="transmembrane region" description="Helical" evidence="2">
    <location>
        <begin position="358"/>
        <end position="382"/>
    </location>
</feature>
<gene>
    <name evidence="3" type="ORF">JX265_006320</name>
</gene>
<keyword evidence="2" id="KW-0472">Membrane</keyword>
<feature type="transmembrane region" description="Helical" evidence="2">
    <location>
        <begin position="637"/>
        <end position="658"/>
    </location>
</feature>